<evidence type="ECO:0000259" key="9">
    <source>
        <dbReference type="PROSITE" id="PS50109"/>
    </source>
</evidence>
<accession>A0A3R6EP91</accession>
<dbReference type="InterPro" id="IPR003661">
    <property type="entry name" value="HisK_dim/P_dom"/>
</dbReference>
<evidence type="ECO:0000256" key="2">
    <source>
        <dbReference type="ARBA" id="ARBA00004370"/>
    </source>
</evidence>
<dbReference type="PROSITE" id="PS50885">
    <property type="entry name" value="HAMP"/>
    <property type="match status" value="1"/>
</dbReference>
<feature type="domain" description="Histidine kinase" evidence="9">
    <location>
        <begin position="252"/>
        <end position="467"/>
    </location>
</feature>
<dbReference type="Pfam" id="PF02518">
    <property type="entry name" value="HATPase_c"/>
    <property type="match status" value="1"/>
</dbReference>
<name>A0A3R6EP91_9FIRM</name>
<gene>
    <name evidence="11" type="ORF">DW914_18545</name>
</gene>
<keyword evidence="6 11" id="KW-0418">Kinase</keyword>
<protein>
    <recommendedName>
        <fullName evidence="3">histidine kinase</fullName>
        <ecNumber evidence="3">2.7.13.3</ecNumber>
    </recommendedName>
</protein>
<evidence type="ECO:0000256" key="4">
    <source>
        <dbReference type="ARBA" id="ARBA00022553"/>
    </source>
</evidence>
<dbReference type="GO" id="GO:0016036">
    <property type="term" value="P:cellular response to phosphate starvation"/>
    <property type="evidence" value="ECO:0007669"/>
    <property type="project" value="TreeGrafter"/>
</dbReference>
<dbReference type="Gene3D" id="1.10.287.130">
    <property type="match status" value="1"/>
</dbReference>
<dbReference type="AlphaFoldDB" id="A0A3R6EP91"/>
<keyword evidence="4" id="KW-0597">Phosphoprotein</keyword>
<dbReference type="SMART" id="SM00304">
    <property type="entry name" value="HAMP"/>
    <property type="match status" value="1"/>
</dbReference>
<dbReference type="RefSeq" id="WP_118173724.1">
    <property type="nucleotide sequence ID" value="NZ_CABJFX010000060.1"/>
</dbReference>
<dbReference type="SMART" id="SM00387">
    <property type="entry name" value="HATPase_c"/>
    <property type="match status" value="1"/>
</dbReference>
<keyword evidence="8" id="KW-0472">Membrane</keyword>
<dbReference type="EC" id="2.7.13.3" evidence="3"/>
<dbReference type="InterPro" id="IPR050351">
    <property type="entry name" value="BphY/WalK/GraS-like"/>
</dbReference>
<dbReference type="PANTHER" id="PTHR45453:SF3">
    <property type="entry name" value="HISTIDINE KINASE"/>
    <property type="match status" value="1"/>
</dbReference>
<dbReference type="Pfam" id="PF00672">
    <property type="entry name" value="HAMP"/>
    <property type="match status" value="1"/>
</dbReference>
<dbReference type="SUPFAM" id="SSF47384">
    <property type="entry name" value="Homodimeric domain of signal transducing histidine kinase"/>
    <property type="match status" value="1"/>
</dbReference>
<evidence type="ECO:0000256" key="7">
    <source>
        <dbReference type="ARBA" id="ARBA00023012"/>
    </source>
</evidence>
<dbReference type="Gene3D" id="6.10.340.10">
    <property type="match status" value="1"/>
</dbReference>
<dbReference type="CDD" id="cd06225">
    <property type="entry name" value="HAMP"/>
    <property type="match status" value="1"/>
</dbReference>
<dbReference type="PANTHER" id="PTHR45453">
    <property type="entry name" value="PHOSPHATE REGULON SENSOR PROTEIN PHOR"/>
    <property type="match status" value="1"/>
</dbReference>
<dbReference type="PRINTS" id="PR00344">
    <property type="entry name" value="BCTRLSENSOR"/>
</dbReference>
<comment type="subcellular location">
    <subcellularLocation>
        <location evidence="2">Membrane</location>
    </subcellularLocation>
</comment>
<dbReference type="GO" id="GO:0005886">
    <property type="term" value="C:plasma membrane"/>
    <property type="evidence" value="ECO:0007669"/>
    <property type="project" value="TreeGrafter"/>
</dbReference>
<dbReference type="GO" id="GO:0000155">
    <property type="term" value="F:phosphorelay sensor kinase activity"/>
    <property type="evidence" value="ECO:0007669"/>
    <property type="project" value="InterPro"/>
</dbReference>
<dbReference type="InterPro" id="IPR005467">
    <property type="entry name" value="His_kinase_dom"/>
</dbReference>
<evidence type="ECO:0000256" key="6">
    <source>
        <dbReference type="ARBA" id="ARBA00022777"/>
    </source>
</evidence>
<feature type="transmembrane region" description="Helical" evidence="8">
    <location>
        <begin position="150"/>
        <end position="173"/>
    </location>
</feature>
<keyword evidence="8" id="KW-1133">Transmembrane helix</keyword>
<reference evidence="11 12" key="1">
    <citation type="submission" date="2018-08" db="EMBL/GenBank/DDBJ databases">
        <title>A genome reference for cultivated species of the human gut microbiota.</title>
        <authorList>
            <person name="Zou Y."/>
            <person name="Xue W."/>
            <person name="Luo G."/>
        </authorList>
    </citation>
    <scope>NUCLEOTIDE SEQUENCE [LARGE SCALE GENOMIC DNA]</scope>
    <source>
        <strain evidence="11 12">AM42-1AC</strain>
    </source>
</reference>
<evidence type="ECO:0000256" key="8">
    <source>
        <dbReference type="SAM" id="Phobius"/>
    </source>
</evidence>
<dbReference type="InterPro" id="IPR003660">
    <property type="entry name" value="HAMP_dom"/>
</dbReference>
<comment type="caution">
    <text evidence="11">The sequence shown here is derived from an EMBL/GenBank/DDBJ whole genome shotgun (WGS) entry which is preliminary data.</text>
</comment>
<feature type="domain" description="HAMP" evidence="10">
    <location>
        <begin position="171"/>
        <end position="223"/>
    </location>
</feature>
<keyword evidence="8" id="KW-0812">Transmembrane</keyword>
<evidence type="ECO:0000259" key="10">
    <source>
        <dbReference type="PROSITE" id="PS50885"/>
    </source>
</evidence>
<dbReference type="Gene3D" id="3.30.565.10">
    <property type="entry name" value="Histidine kinase-like ATPase, C-terminal domain"/>
    <property type="match status" value="1"/>
</dbReference>
<comment type="catalytic activity">
    <reaction evidence="1">
        <text>ATP + protein L-histidine = ADP + protein N-phospho-L-histidine.</text>
        <dbReference type="EC" id="2.7.13.3"/>
    </reaction>
</comment>
<dbReference type="InterPro" id="IPR004358">
    <property type="entry name" value="Sig_transdc_His_kin-like_C"/>
</dbReference>
<dbReference type="GO" id="GO:0004721">
    <property type="term" value="F:phosphoprotein phosphatase activity"/>
    <property type="evidence" value="ECO:0007669"/>
    <property type="project" value="TreeGrafter"/>
</dbReference>
<dbReference type="PROSITE" id="PS50109">
    <property type="entry name" value="HIS_KIN"/>
    <property type="match status" value="1"/>
</dbReference>
<evidence type="ECO:0000313" key="11">
    <source>
        <dbReference type="EMBL" id="RHA82282.1"/>
    </source>
</evidence>
<evidence type="ECO:0000256" key="3">
    <source>
        <dbReference type="ARBA" id="ARBA00012438"/>
    </source>
</evidence>
<dbReference type="InterPro" id="IPR003594">
    <property type="entry name" value="HATPase_dom"/>
</dbReference>
<keyword evidence="7" id="KW-0902">Two-component regulatory system</keyword>
<organism evidence="11 12">
    <name type="scientific">Roseburia inulinivorans</name>
    <dbReference type="NCBI Taxonomy" id="360807"/>
    <lineage>
        <taxon>Bacteria</taxon>
        <taxon>Bacillati</taxon>
        <taxon>Bacillota</taxon>
        <taxon>Clostridia</taxon>
        <taxon>Lachnospirales</taxon>
        <taxon>Lachnospiraceae</taxon>
        <taxon>Roseburia</taxon>
    </lineage>
</organism>
<dbReference type="EMBL" id="QSFX01000060">
    <property type="protein sequence ID" value="RHA82282.1"/>
    <property type="molecule type" value="Genomic_DNA"/>
</dbReference>
<dbReference type="Pfam" id="PF00512">
    <property type="entry name" value="HisKA"/>
    <property type="match status" value="1"/>
</dbReference>
<proteinExistence type="predicted"/>
<dbReference type="Proteomes" id="UP000283492">
    <property type="component" value="Unassembled WGS sequence"/>
</dbReference>
<dbReference type="SUPFAM" id="SSF55874">
    <property type="entry name" value="ATPase domain of HSP90 chaperone/DNA topoisomerase II/histidine kinase"/>
    <property type="match status" value="1"/>
</dbReference>
<keyword evidence="5" id="KW-0808">Transferase</keyword>
<dbReference type="SMART" id="SM00388">
    <property type="entry name" value="HisKA"/>
    <property type="match status" value="1"/>
</dbReference>
<evidence type="ECO:0000256" key="1">
    <source>
        <dbReference type="ARBA" id="ARBA00000085"/>
    </source>
</evidence>
<dbReference type="InterPro" id="IPR036097">
    <property type="entry name" value="HisK_dim/P_sf"/>
</dbReference>
<dbReference type="InterPro" id="IPR036890">
    <property type="entry name" value="HATPase_C_sf"/>
</dbReference>
<evidence type="ECO:0000313" key="12">
    <source>
        <dbReference type="Proteomes" id="UP000283492"/>
    </source>
</evidence>
<dbReference type="CDD" id="cd00082">
    <property type="entry name" value="HisKA"/>
    <property type="match status" value="1"/>
</dbReference>
<dbReference type="SUPFAM" id="SSF158472">
    <property type="entry name" value="HAMP domain-like"/>
    <property type="match status" value="1"/>
</dbReference>
<sequence>MVIKIFAITCLLMIICSSATYGFIAWLVPKTYSTDLDVQLNKNVNILISELERTSGKQSGFLFDEFLLNNDVILQLFDEDNQEIAVPSQYNQVFPSVIDGNAIVYESDEASYRATHSYLFAFNDSKIIYTLCVTGDSQPVNQLINTIDSIAPILMIVIILISIVDAVFFSIYVTRPVIEISKVSKRMSELDFTWCCNEKRNDELGILAHSLNEMSQKLSLALHDLQTANSQLKEDINRERKLEQNQLDFFSAVSHELKTPITVIKGQLEGMLLNVGKYKERDKYLARSLEVVKSMEGMVQEILTISRIKSSGVILHYENFDLSEIIKEEYSLFEDIIIKKQLRWHEDIQKGLMIIGDRMLLNKVINNLVSNAVQYSPCGEEVFVSACNIEGNIQFVIENTGVSLSDNDIPQIFNAFYRVEPSRNRQTGGSGLGLYIVKMILEQHQAKYQIENSALGVCFTINFEKKVN</sequence>
<evidence type="ECO:0000256" key="5">
    <source>
        <dbReference type="ARBA" id="ARBA00022679"/>
    </source>
</evidence>